<dbReference type="AlphaFoldDB" id="A0A432D2H9"/>
<name>A0A432D2H9_9VIBR</name>
<keyword evidence="1" id="KW-0472">Membrane</keyword>
<keyword evidence="1" id="KW-0812">Transmembrane</keyword>
<gene>
    <name evidence="3" type="ORF">EJ063_04920</name>
</gene>
<dbReference type="InterPro" id="IPR050706">
    <property type="entry name" value="Cyclic-di-GMP_PDE-like"/>
</dbReference>
<dbReference type="PROSITE" id="PS50883">
    <property type="entry name" value="EAL"/>
    <property type="match status" value="1"/>
</dbReference>
<dbReference type="SMART" id="SM00052">
    <property type="entry name" value="EAL"/>
    <property type="match status" value="1"/>
</dbReference>
<feature type="transmembrane region" description="Helical" evidence="1">
    <location>
        <begin position="160"/>
        <end position="185"/>
    </location>
</feature>
<organism evidence="3 4">
    <name type="scientific">Vibrio aquaticus</name>
    <dbReference type="NCBI Taxonomy" id="2496559"/>
    <lineage>
        <taxon>Bacteria</taxon>
        <taxon>Pseudomonadati</taxon>
        <taxon>Pseudomonadota</taxon>
        <taxon>Gammaproteobacteria</taxon>
        <taxon>Vibrionales</taxon>
        <taxon>Vibrionaceae</taxon>
        <taxon>Vibrio</taxon>
    </lineage>
</organism>
<dbReference type="PANTHER" id="PTHR33121">
    <property type="entry name" value="CYCLIC DI-GMP PHOSPHODIESTERASE PDEF"/>
    <property type="match status" value="1"/>
</dbReference>
<feature type="transmembrane region" description="Helical" evidence="1">
    <location>
        <begin position="124"/>
        <end position="148"/>
    </location>
</feature>
<comment type="caution">
    <text evidence="3">The sequence shown here is derived from an EMBL/GenBank/DDBJ whole genome shotgun (WGS) entry which is preliminary data.</text>
</comment>
<evidence type="ECO:0000259" key="2">
    <source>
        <dbReference type="PROSITE" id="PS50883"/>
    </source>
</evidence>
<evidence type="ECO:0000313" key="4">
    <source>
        <dbReference type="Proteomes" id="UP000268973"/>
    </source>
</evidence>
<dbReference type="Gene3D" id="3.20.20.450">
    <property type="entry name" value="EAL domain"/>
    <property type="match status" value="1"/>
</dbReference>
<feature type="transmembrane region" description="Helical" evidence="1">
    <location>
        <begin position="87"/>
        <end position="112"/>
    </location>
</feature>
<protein>
    <submittedName>
        <fullName evidence="3">EAL domain-containing protein</fullName>
    </submittedName>
</protein>
<dbReference type="OrthoDB" id="5900110at2"/>
<reference evidence="3 4" key="1">
    <citation type="submission" date="2018-12" db="EMBL/GenBank/DDBJ databases">
        <title>Vibrio sp. isolated from China Sea.</title>
        <authorList>
            <person name="Li Y."/>
        </authorList>
    </citation>
    <scope>NUCLEOTIDE SEQUENCE [LARGE SCALE GENOMIC DNA]</scope>
    <source>
        <strain evidence="3 4">BEI207</strain>
    </source>
</reference>
<dbReference type="SUPFAM" id="SSF141868">
    <property type="entry name" value="EAL domain-like"/>
    <property type="match status" value="1"/>
</dbReference>
<feature type="transmembrane region" description="Helical" evidence="1">
    <location>
        <begin position="234"/>
        <end position="252"/>
    </location>
</feature>
<proteinExistence type="predicted"/>
<dbReference type="CDD" id="cd01948">
    <property type="entry name" value="EAL"/>
    <property type="match status" value="1"/>
</dbReference>
<feature type="transmembrane region" description="Helical" evidence="1">
    <location>
        <begin position="48"/>
        <end position="81"/>
    </location>
</feature>
<evidence type="ECO:0000313" key="3">
    <source>
        <dbReference type="EMBL" id="RTZ18132.1"/>
    </source>
</evidence>
<feature type="domain" description="EAL" evidence="2">
    <location>
        <begin position="480"/>
        <end position="735"/>
    </location>
</feature>
<dbReference type="InterPro" id="IPR035919">
    <property type="entry name" value="EAL_sf"/>
</dbReference>
<dbReference type="RefSeq" id="WP_126572878.1">
    <property type="nucleotide sequence ID" value="NZ_RXZH01000001.1"/>
</dbReference>
<accession>A0A432D2H9</accession>
<sequence>MPLISFTFPALSRTFLTSLLLQVGIVLSLLFSFQISDIFELHSERVHILSFTASLIAALTLVLRARALPAIILSLLVHYLFVSQRELSVAIAFSLVLPCIIYLFTSLFLKLSASITDNNYAMKAITYISVMIVVYPIVMTVAIVVVSQAFNYPFMDDLHYYGYAILSSALTQILLTPTFLSLFALCKQEHRTRLLNLNAEMRQKGEHHYFYKPWVIISSIILLSAFVADDLLTLNALCIILVPVIGLGLGNFGFIQPSLLTLCLSLISTYSSVNAFDEGQISIETFYSLIAILFTINCVIFLMIAQALRNHVTLQKAILSERRDPYTQLSSLAQLHDDVIQNSQPTLILIDLSEITRRLKTLGLAGKGELVAQLSQHLKQHSPLCQNAYIAPFTTSLIYLVDNNTLNTKQLHEIHHLAEAFSFNWQERSIKILNPKIVYGLMPNDIEVGKAVSELCSQGHKIHAFMAVTEVDLSGEESNDITKLSQIQAAFDNDAFELFCQPYQALQAPSSATSFEVLLRLPSQTGDILPPAEFFPLIHEFGLEVDLDKWVIRNTFKTLQEYVTNWDLIEHCCINLTAQALTHAGLDRLIVEKAHHYDIPLDKICFEITESKPLDDELQASINIGSLQAHGCKIALDDFGTGYASFDYLRRIPVDVLKIDGSFVAQIDKDETDKAIVSNISHIAQTMGLKTVAEFVESDAHTEILISLNIHYAQGFGIAKPRPLIDELKHLNSCQLSKNV</sequence>
<dbReference type="GO" id="GO:0071111">
    <property type="term" value="F:cyclic-guanylate-specific phosphodiesterase activity"/>
    <property type="evidence" value="ECO:0007669"/>
    <property type="project" value="InterPro"/>
</dbReference>
<feature type="transmembrane region" description="Helical" evidence="1">
    <location>
        <begin position="288"/>
        <end position="308"/>
    </location>
</feature>
<dbReference type="Pfam" id="PF00563">
    <property type="entry name" value="EAL"/>
    <property type="match status" value="1"/>
</dbReference>
<feature type="transmembrane region" description="Helical" evidence="1">
    <location>
        <begin position="15"/>
        <end position="36"/>
    </location>
</feature>
<dbReference type="PANTHER" id="PTHR33121:SF79">
    <property type="entry name" value="CYCLIC DI-GMP PHOSPHODIESTERASE PDED-RELATED"/>
    <property type="match status" value="1"/>
</dbReference>
<dbReference type="Proteomes" id="UP000268973">
    <property type="component" value="Unassembled WGS sequence"/>
</dbReference>
<keyword evidence="1" id="KW-1133">Transmembrane helix</keyword>
<evidence type="ECO:0000256" key="1">
    <source>
        <dbReference type="SAM" id="Phobius"/>
    </source>
</evidence>
<dbReference type="EMBL" id="RXZH01000001">
    <property type="protein sequence ID" value="RTZ18132.1"/>
    <property type="molecule type" value="Genomic_DNA"/>
</dbReference>
<keyword evidence="4" id="KW-1185">Reference proteome</keyword>
<feature type="transmembrane region" description="Helical" evidence="1">
    <location>
        <begin position="209"/>
        <end position="228"/>
    </location>
</feature>
<dbReference type="InterPro" id="IPR001633">
    <property type="entry name" value="EAL_dom"/>
</dbReference>